<proteinExistence type="inferred from homology"/>
<dbReference type="SUPFAM" id="SSF53218">
    <property type="entry name" value="Molybdenum cofactor biosynthesis proteins"/>
    <property type="match status" value="1"/>
</dbReference>
<evidence type="ECO:0000313" key="7">
    <source>
        <dbReference type="Proteomes" id="UP000011885"/>
    </source>
</evidence>
<reference evidence="6 7" key="1">
    <citation type="journal article" date="2013" name="Mar. Genomics">
        <title>Expression of sulfatases in Rhodopirellula baltica and the diversity of sulfatases in the genus Rhodopirellula.</title>
        <authorList>
            <person name="Wegner C.E."/>
            <person name="Richter-Heitmann T."/>
            <person name="Klindworth A."/>
            <person name="Klockow C."/>
            <person name="Richter M."/>
            <person name="Achstetter T."/>
            <person name="Glockner F.O."/>
            <person name="Harder J."/>
        </authorList>
    </citation>
    <scope>NUCLEOTIDE SEQUENCE [LARGE SCALE GENOMIC DNA]</scope>
    <source>
        <strain evidence="6 7">SM41</strain>
    </source>
</reference>
<evidence type="ECO:0000313" key="6">
    <source>
        <dbReference type="EMBL" id="EMI54636.1"/>
    </source>
</evidence>
<organism evidence="6 7">
    <name type="scientific">Rhodopirellula sallentina SM41</name>
    <dbReference type="NCBI Taxonomy" id="1263870"/>
    <lineage>
        <taxon>Bacteria</taxon>
        <taxon>Pseudomonadati</taxon>
        <taxon>Planctomycetota</taxon>
        <taxon>Planctomycetia</taxon>
        <taxon>Pirellulales</taxon>
        <taxon>Pirellulaceae</taxon>
        <taxon>Rhodopirellula</taxon>
    </lineage>
</organism>
<comment type="catalytic activity">
    <reaction evidence="3">
        <text>adenylyl-molybdopterin + molybdate = Mo-molybdopterin + AMP + H(+)</text>
        <dbReference type="Rhea" id="RHEA:35047"/>
        <dbReference type="ChEBI" id="CHEBI:15378"/>
        <dbReference type="ChEBI" id="CHEBI:36264"/>
        <dbReference type="ChEBI" id="CHEBI:62727"/>
        <dbReference type="ChEBI" id="CHEBI:71302"/>
        <dbReference type="ChEBI" id="CHEBI:456215"/>
        <dbReference type="EC" id="2.10.1.1"/>
    </reaction>
</comment>
<feature type="non-terminal residue" evidence="6">
    <location>
        <position position="338"/>
    </location>
</feature>
<dbReference type="UniPathway" id="UPA00344"/>
<dbReference type="OrthoDB" id="9804758at2"/>
<evidence type="ECO:0000256" key="2">
    <source>
        <dbReference type="ARBA" id="ARBA00010763"/>
    </source>
</evidence>
<evidence type="ECO:0000256" key="3">
    <source>
        <dbReference type="ARBA" id="ARBA00047317"/>
    </source>
</evidence>
<dbReference type="SUPFAM" id="SSF63882">
    <property type="entry name" value="MoeA N-terminal region -like"/>
    <property type="match status" value="1"/>
</dbReference>
<dbReference type="GO" id="GO:0046872">
    <property type="term" value="F:metal ion binding"/>
    <property type="evidence" value="ECO:0007669"/>
    <property type="project" value="UniProtKB-UniRule"/>
</dbReference>
<dbReference type="SMART" id="SM00852">
    <property type="entry name" value="MoCF_biosynth"/>
    <property type="match status" value="1"/>
</dbReference>
<keyword evidence="4" id="KW-0808">Transferase</keyword>
<dbReference type="GO" id="GO:0006777">
    <property type="term" value="P:Mo-molybdopterin cofactor biosynthetic process"/>
    <property type="evidence" value="ECO:0007669"/>
    <property type="project" value="UniProtKB-UniRule"/>
</dbReference>
<dbReference type="InterPro" id="IPR036425">
    <property type="entry name" value="MoaB/Mog-like_dom_sf"/>
</dbReference>
<keyword evidence="4" id="KW-0479">Metal-binding</keyword>
<dbReference type="PANTHER" id="PTHR10192:SF5">
    <property type="entry name" value="GEPHYRIN"/>
    <property type="match status" value="1"/>
</dbReference>
<comment type="function">
    <text evidence="1 4">Catalyzes the insertion of molybdate into adenylated molybdopterin with the concomitant release of AMP.</text>
</comment>
<dbReference type="InterPro" id="IPR036135">
    <property type="entry name" value="MoeA_linker/N_sf"/>
</dbReference>
<comment type="pathway">
    <text evidence="4">Cofactor biosynthesis; molybdopterin biosynthesis.</text>
</comment>
<comment type="cofactor">
    <cofactor evidence="4">
        <name>Mg(2+)</name>
        <dbReference type="ChEBI" id="CHEBI:18420"/>
    </cofactor>
</comment>
<dbReference type="InterPro" id="IPR001453">
    <property type="entry name" value="MoaB/Mog_dom"/>
</dbReference>
<keyword evidence="4" id="KW-0460">Magnesium</keyword>
<evidence type="ECO:0000256" key="4">
    <source>
        <dbReference type="RuleBase" id="RU365090"/>
    </source>
</evidence>
<dbReference type="GO" id="GO:0005829">
    <property type="term" value="C:cytosol"/>
    <property type="evidence" value="ECO:0007669"/>
    <property type="project" value="TreeGrafter"/>
</dbReference>
<keyword evidence="7" id="KW-1185">Reference proteome</keyword>
<dbReference type="GO" id="GO:0061599">
    <property type="term" value="F:molybdopterin molybdotransferase activity"/>
    <property type="evidence" value="ECO:0007669"/>
    <property type="project" value="UniProtKB-UniRule"/>
</dbReference>
<keyword evidence="4" id="KW-0500">Molybdenum</keyword>
<dbReference type="Gene3D" id="3.40.980.10">
    <property type="entry name" value="MoaB/Mog-like domain"/>
    <property type="match status" value="1"/>
</dbReference>
<feature type="domain" description="MoaB/Mog" evidence="5">
    <location>
        <begin position="193"/>
        <end position="338"/>
    </location>
</feature>
<dbReference type="Pfam" id="PF00994">
    <property type="entry name" value="MoCF_biosynth"/>
    <property type="match status" value="1"/>
</dbReference>
<protein>
    <recommendedName>
        <fullName evidence="4">Molybdopterin molybdenumtransferase</fullName>
        <ecNumber evidence="4">2.10.1.1</ecNumber>
    </recommendedName>
</protein>
<dbReference type="CDD" id="cd00887">
    <property type="entry name" value="MoeA"/>
    <property type="match status" value="1"/>
</dbReference>
<dbReference type="RefSeq" id="WP_008681760.1">
    <property type="nucleotide sequence ID" value="NZ_ANOH01000268.1"/>
</dbReference>
<comment type="caution">
    <text evidence="6">The sequence shown here is derived from an EMBL/GenBank/DDBJ whole genome shotgun (WGS) entry which is preliminary data.</text>
</comment>
<sequence>MKRFAFDSPQEAISALAEPLTPVAIENDCRNLLGRVLACPIHADRDHPAADVSAMDGYALAMRSPAKSGELHCNDEIPVTGESVPGSPPPDFTDFGVIRIFTGGMVPAGCDRVIQREYTIETPGSKSPPHGTIRWRAEAKLTRPAANIRGRGENLAEGEQALPPGVVVRSPQVATIASFGIEKADVYRCVRLAIITTGDELDEMDSSDSDPLPPWKIRNSNAHALRALVLTRPYVEPPTMLHAPDQPDKLQQIVADAVANHDIVLLTGGVSMGDHDYVPKVVSAIGAETIFHKLPLRPGKPILGAIASDAETHASKPIIGLPGNPVSATMGAVRFALP</sequence>
<dbReference type="EC" id="2.10.1.1" evidence="4"/>
<dbReference type="Pfam" id="PF03453">
    <property type="entry name" value="MoeA_N"/>
    <property type="match status" value="1"/>
</dbReference>
<dbReference type="EMBL" id="ANOH01000268">
    <property type="protein sequence ID" value="EMI54636.1"/>
    <property type="molecule type" value="Genomic_DNA"/>
</dbReference>
<evidence type="ECO:0000256" key="1">
    <source>
        <dbReference type="ARBA" id="ARBA00002901"/>
    </source>
</evidence>
<gene>
    <name evidence="6" type="ORF">RSSM_03923</name>
</gene>
<evidence type="ECO:0000259" key="5">
    <source>
        <dbReference type="SMART" id="SM00852"/>
    </source>
</evidence>
<dbReference type="Gene3D" id="2.170.190.11">
    <property type="entry name" value="Molybdopterin biosynthesis moea protein, domain 3"/>
    <property type="match status" value="1"/>
</dbReference>
<accession>M5U9V6</accession>
<name>M5U9V6_9BACT</name>
<dbReference type="Gene3D" id="3.90.105.10">
    <property type="entry name" value="Molybdopterin biosynthesis moea protein, domain 2"/>
    <property type="match status" value="1"/>
</dbReference>
<dbReference type="InterPro" id="IPR005110">
    <property type="entry name" value="MoeA_linker/N"/>
</dbReference>
<dbReference type="PANTHER" id="PTHR10192">
    <property type="entry name" value="MOLYBDOPTERIN BIOSYNTHESIS PROTEIN"/>
    <property type="match status" value="1"/>
</dbReference>
<comment type="similarity">
    <text evidence="2 4">Belongs to the MoeA family.</text>
</comment>
<dbReference type="AlphaFoldDB" id="M5U9V6"/>
<dbReference type="InterPro" id="IPR038987">
    <property type="entry name" value="MoeA-like"/>
</dbReference>
<keyword evidence="4" id="KW-0501">Molybdenum cofactor biosynthesis</keyword>
<dbReference type="Proteomes" id="UP000011885">
    <property type="component" value="Unassembled WGS sequence"/>
</dbReference>